<feature type="transmembrane region" description="Helical" evidence="1">
    <location>
        <begin position="18"/>
        <end position="39"/>
    </location>
</feature>
<dbReference type="Pfam" id="PF09851">
    <property type="entry name" value="SHOCT"/>
    <property type="match status" value="1"/>
</dbReference>
<proteinExistence type="predicted"/>
<sequence length="85" mass="9499">MWQCDTLFGFSGMGIPHAWGWIVHLLFWAALIGFVLWAFKRVTCQGASPSSAVGGEAASILDSRFARGELTAEEYRQARQTLHKR</sequence>
<dbReference type="AlphaFoldDB" id="A0A4V6IKY4"/>
<name>A0A4V6IKY4_9BACT</name>
<dbReference type="RefSeq" id="WP_180137074.1">
    <property type="nucleotide sequence ID" value="NZ_CAADHO010000001.1"/>
</dbReference>
<dbReference type="InterPro" id="IPR018649">
    <property type="entry name" value="SHOCT"/>
</dbReference>
<keyword evidence="1" id="KW-1133">Transmembrane helix</keyword>
<accession>A0A4V6IKY4</accession>
<dbReference type="Proteomes" id="UP000507962">
    <property type="component" value="Unassembled WGS sequence"/>
</dbReference>
<reference evidence="3 4" key="1">
    <citation type="submission" date="2019-03" db="EMBL/GenBank/DDBJ databases">
        <authorList>
            <person name="Nijsse B."/>
        </authorList>
    </citation>
    <scope>NUCLEOTIDE SEQUENCE [LARGE SCALE GENOMIC DNA]</scope>
    <source>
        <strain evidence="3">Desulfoluna butyratoxydans MSL71</strain>
    </source>
</reference>
<gene>
    <name evidence="3" type="ORF">MSL71_4890</name>
</gene>
<dbReference type="EMBL" id="CAADHO010000001">
    <property type="protein sequence ID" value="VFQ42868.1"/>
    <property type="molecule type" value="Genomic_DNA"/>
</dbReference>
<protein>
    <submittedName>
        <fullName evidence="3">Shoct domain</fullName>
    </submittedName>
</protein>
<evidence type="ECO:0000313" key="3">
    <source>
        <dbReference type="EMBL" id="VFQ42868.1"/>
    </source>
</evidence>
<evidence type="ECO:0000259" key="2">
    <source>
        <dbReference type="Pfam" id="PF09851"/>
    </source>
</evidence>
<evidence type="ECO:0000313" key="4">
    <source>
        <dbReference type="Proteomes" id="UP000507962"/>
    </source>
</evidence>
<keyword evidence="1" id="KW-0812">Transmembrane</keyword>
<organism evidence="3 4">
    <name type="scientific">Desulfoluna butyratoxydans</name>
    <dbReference type="NCBI Taxonomy" id="231438"/>
    <lineage>
        <taxon>Bacteria</taxon>
        <taxon>Pseudomonadati</taxon>
        <taxon>Thermodesulfobacteriota</taxon>
        <taxon>Desulfobacteria</taxon>
        <taxon>Desulfobacterales</taxon>
        <taxon>Desulfolunaceae</taxon>
        <taxon>Desulfoluna</taxon>
    </lineage>
</organism>
<evidence type="ECO:0000256" key="1">
    <source>
        <dbReference type="SAM" id="Phobius"/>
    </source>
</evidence>
<keyword evidence="1" id="KW-0472">Membrane</keyword>
<feature type="domain" description="SHOCT" evidence="2">
    <location>
        <begin position="60"/>
        <end position="82"/>
    </location>
</feature>
<keyword evidence="4" id="KW-1185">Reference proteome</keyword>